<organism evidence="3 4">
    <name type="scientific">Mycolicibacterium duvalii</name>
    <dbReference type="NCBI Taxonomy" id="39688"/>
    <lineage>
        <taxon>Bacteria</taxon>
        <taxon>Bacillati</taxon>
        <taxon>Actinomycetota</taxon>
        <taxon>Actinomycetes</taxon>
        <taxon>Mycobacteriales</taxon>
        <taxon>Mycobacteriaceae</taxon>
        <taxon>Mycolicibacterium</taxon>
    </lineage>
</organism>
<dbReference type="Gene3D" id="3.40.605.10">
    <property type="entry name" value="Aldehyde Dehydrogenase, Chain A, domain 1"/>
    <property type="match status" value="1"/>
</dbReference>
<dbReference type="EMBL" id="AP022563">
    <property type="protein sequence ID" value="BBX17016.1"/>
    <property type="molecule type" value="Genomic_DNA"/>
</dbReference>
<feature type="domain" description="Aldehyde dehydrogenase" evidence="2">
    <location>
        <begin position="29"/>
        <end position="135"/>
    </location>
</feature>
<dbReference type="Proteomes" id="UP000467006">
    <property type="component" value="Chromosome"/>
</dbReference>
<protein>
    <recommendedName>
        <fullName evidence="2">Aldehyde dehydrogenase domain-containing protein</fullName>
    </recommendedName>
</protein>
<evidence type="ECO:0000313" key="4">
    <source>
        <dbReference type="Proteomes" id="UP000467006"/>
    </source>
</evidence>
<name>A0A7I7JYQ0_9MYCO</name>
<keyword evidence="1" id="KW-0560">Oxidoreductase</keyword>
<evidence type="ECO:0000256" key="1">
    <source>
        <dbReference type="ARBA" id="ARBA00023002"/>
    </source>
</evidence>
<dbReference type="AlphaFoldDB" id="A0A7I7JYQ0"/>
<evidence type="ECO:0000259" key="2">
    <source>
        <dbReference type="Pfam" id="PF00171"/>
    </source>
</evidence>
<dbReference type="InterPro" id="IPR015590">
    <property type="entry name" value="Aldehyde_DH_dom"/>
</dbReference>
<dbReference type="KEGG" id="mdu:MDUV_18760"/>
<dbReference type="SUPFAM" id="SSF53720">
    <property type="entry name" value="ALDH-like"/>
    <property type="match status" value="1"/>
</dbReference>
<gene>
    <name evidence="3" type="ORF">MDUV_18760</name>
</gene>
<keyword evidence="4" id="KW-1185">Reference proteome</keyword>
<dbReference type="InterPro" id="IPR016162">
    <property type="entry name" value="Ald_DH_N"/>
</dbReference>
<evidence type="ECO:0000313" key="3">
    <source>
        <dbReference type="EMBL" id="BBX17016.1"/>
    </source>
</evidence>
<sequence length="145" mass="15535">MSGATLGIERPAVQLRIGAQRLSTGSDGIYQHIDPTTGRPDADVPLAAPAEVDQAVQVAHSAYLDWRRTKPGDRRRMLMRLADLVESYADEFGRLAAMDNGTPVGTTSAMSSTAGEWIRYYAGWAGKISSEVAAVCGSGRRGRNP</sequence>
<dbReference type="GO" id="GO:0016491">
    <property type="term" value="F:oxidoreductase activity"/>
    <property type="evidence" value="ECO:0007669"/>
    <property type="project" value="UniProtKB-KW"/>
</dbReference>
<dbReference type="PANTHER" id="PTHR11699">
    <property type="entry name" value="ALDEHYDE DEHYDROGENASE-RELATED"/>
    <property type="match status" value="1"/>
</dbReference>
<proteinExistence type="predicted"/>
<dbReference type="Pfam" id="PF00171">
    <property type="entry name" value="Aldedh"/>
    <property type="match status" value="1"/>
</dbReference>
<accession>A0A7I7JYQ0</accession>
<dbReference type="InterPro" id="IPR016161">
    <property type="entry name" value="Ald_DH/histidinol_DH"/>
</dbReference>
<dbReference type="RefSeq" id="WP_234815409.1">
    <property type="nucleotide sequence ID" value="NZ_AP022563.1"/>
</dbReference>
<reference evidence="3 4" key="1">
    <citation type="journal article" date="2019" name="Emerg. Microbes Infect.">
        <title>Comprehensive subspecies identification of 175 nontuberculous mycobacteria species based on 7547 genomic profiles.</title>
        <authorList>
            <person name="Matsumoto Y."/>
            <person name="Kinjo T."/>
            <person name="Motooka D."/>
            <person name="Nabeya D."/>
            <person name="Jung N."/>
            <person name="Uechi K."/>
            <person name="Horii T."/>
            <person name="Iida T."/>
            <person name="Fujita J."/>
            <person name="Nakamura S."/>
        </authorList>
    </citation>
    <scope>NUCLEOTIDE SEQUENCE [LARGE SCALE GENOMIC DNA]</scope>
    <source>
        <strain evidence="3 4">JCM 6396</strain>
    </source>
</reference>